<keyword evidence="3" id="KW-0804">Transcription</keyword>
<dbReference type="SUPFAM" id="SSF46894">
    <property type="entry name" value="C-terminal effector domain of the bipartite response regulators"/>
    <property type="match status" value="1"/>
</dbReference>
<organism evidence="5 6">
    <name type="scientific">Allokutzneria albata</name>
    <name type="common">Kibdelosporangium albatum</name>
    <dbReference type="NCBI Taxonomy" id="211114"/>
    <lineage>
        <taxon>Bacteria</taxon>
        <taxon>Bacillati</taxon>
        <taxon>Actinomycetota</taxon>
        <taxon>Actinomycetes</taxon>
        <taxon>Pseudonocardiales</taxon>
        <taxon>Pseudonocardiaceae</taxon>
        <taxon>Allokutzneria</taxon>
    </lineage>
</organism>
<evidence type="ECO:0000256" key="3">
    <source>
        <dbReference type="ARBA" id="ARBA00023163"/>
    </source>
</evidence>
<dbReference type="SUPFAM" id="SSF48452">
    <property type="entry name" value="TPR-like"/>
    <property type="match status" value="1"/>
</dbReference>
<dbReference type="RefSeq" id="WP_030432273.1">
    <property type="nucleotide sequence ID" value="NZ_JOEF01000025.1"/>
</dbReference>
<dbReference type="Gene3D" id="3.40.50.300">
    <property type="entry name" value="P-loop containing nucleotide triphosphate hydrolases"/>
    <property type="match status" value="1"/>
</dbReference>
<dbReference type="InterPro" id="IPR000792">
    <property type="entry name" value="Tscrpt_reg_LuxR_C"/>
</dbReference>
<reference evidence="5 6" key="1">
    <citation type="submission" date="2016-10" db="EMBL/GenBank/DDBJ databases">
        <authorList>
            <person name="de Groot N.N."/>
        </authorList>
    </citation>
    <scope>NUCLEOTIDE SEQUENCE [LARGE SCALE GENOMIC DNA]</scope>
    <source>
        <strain evidence="5 6">DSM 44149</strain>
    </source>
</reference>
<dbReference type="Pfam" id="PF13191">
    <property type="entry name" value="AAA_16"/>
    <property type="match status" value="1"/>
</dbReference>
<dbReference type="InterPro" id="IPR011990">
    <property type="entry name" value="TPR-like_helical_dom_sf"/>
</dbReference>
<dbReference type="eggNOG" id="COG2909">
    <property type="taxonomic scope" value="Bacteria"/>
</dbReference>
<evidence type="ECO:0000313" key="5">
    <source>
        <dbReference type="EMBL" id="SDM25428.1"/>
    </source>
</evidence>
<evidence type="ECO:0000313" key="6">
    <source>
        <dbReference type="Proteomes" id="UP000183376"/>
    </source>
</evidence>
<dbReference type="EMBL" id="LT629701">
    <property type="protein sequence ID" value="SDM25428.1"/>
    <property type="molecule type" value="Genomic_DNA"/>
</dbReference>
<dbReference type="Gene3D" id="1.10.10.10">
    <property type="entry name" value="Winged helix-like DNA-binding domain superfamily/Winged helix DNA-binding domain"/>
    <property type="match status" value="1"/>
</dbReference>
<name>A0A1G9RQ40_ALLAB</name>
<dbReference type="SUPFAM" id="SSF52540">
    <property type="entry name" value="P-loop containing nucleoside triphosphate hydrolases"/>
    <property type="match status" value="1"/>
</dbReference>
<dbReference type="GO" id="GO:0003677">
    <property type="term" value="F:DNA binding"/>
    <property type="evidence" value="ECO:0007669"/>
    <property type="project" value="UniProtKB-KW"/>
</dbReference>
<dbReference type="InterPro" id="IPR041664">
    <property type="entry name" value="AAA_16"/>
</dbReference>
<dbReference type="InterPro" id="IPR016032">
    <property type="entry name" value="Sig_transdc_resp-reg_C-effctor"/>
</dbReference>
<dbReference type="CDD" id="cd06170">
    <property type="entry name" value="LuxR_C_like"/>
    <property type="match status" value="1"/>
</dbReference>
<dbReference type="PRINTS" id="PR00038">
    <property type="entry name" value="HTHLUXR"/>
</dbReference>
<dbReference type="Pfam" id="PF00196">
    <property type="entry name" value="GerE"/>
    <property type="match status" value="1"/>
</dbReference>
<evidence type="ECO:0000259" key="4">
    <source>
        <dbReference type="PROSITE" id="PS50043"/>
    </source>
</evidence>
<dbReference type="PANTHER" id="PTHR43214">
    <property type="entry name" value="TWO-COMPONENT RESPONSE REGULATOR"/>
    <property type="match status" value="1"/>
</dbReference>
<dbReference type="PROSITE" id="PS50043">
    <property type="entry name" value="HTH_LUXR_2"/>
    <property type="match status" value="1"/>
</dbReference>
<gene>
    <name evidence="5" type="ORF">SAMN04489726_0613</name>
</gene>
<protein>
    <submittedName>
        <fullName evidence="5">AAA ATPase domain-containing protein</fullName>
    </submittedName>
</protein>
<proteinExistence type="predicted"/>
<dbReference type="AlphaFoldDB" id="A0A1G9RQ40"/>
<dbReference type="InterPro" id="IPR027417">
    <property type="entry name" value="P-loop_NTPase"/>
</dbReference>
<dbReference type="STRING" id="211114.SAMN04489726_0613"/>
<dbReference type="eggNOG" id="COG2197">
    <property type="taxonomic scope" value="Bacteria"/>
</dbReference>
<keyword evidence="1" id="KW-0805">Transcription regulation</keyword>
<dbReference type="InterPro" id="IPR036388">
    <property type="entry name" value="WH-like_DNA-bd_sf"/>
</dbReference>
<accession>A0A1G9RQ40</accession>
<dbReference type="GO" id="GO:0006355">
    <property type="term" value="P:regulation of DNA-templated transcription"/>
    <property type="evidence" value="ECO:0007669"/>
    <property type="project" value="InterPro"/>
</dbReference>
<dbReference type="InterPro" id="IPR039420">
    <property type="entry name" value="WalR-like"/>
</dbReference>
<evidence type="ECO:0000256" key="2">
    <source>
        <dbReference type="ARBA" id="ARBA00023125"/>
    </source>
</evidence>
<dbReference type="Proteomes" id="UP000183376">
    <property type="component" value="Chromosome I"/>
</dbReference>
<keyword evidence="2" id="KW-0238">DNA-binding</keyword>
<feature type="domain" description="HTH luxR-type" evidence="4">
    <location>
        <begin position="704"/>
        <end position="769"/>
    </location>
</feature>
<keyword evidence="6" id="KW-1185">Reference proteome</keyword>
<dbReference type="Gene3D" id="1.25.40.10">
    <property type="entry name" value="Tetratricopeptide repeat domain"/>
    <property type="match status" value="1"/>
</dbReference>
<sequence length="769" mass="82916">MYGRERERRRISEVVEHGGALVLRGPAGVGKSTLLAEVPATLRACGVEAEVELAFSGLHQLLGPLLDRLDDLPESQADALRRALGLATGETTDLLVCAAVCALLRAAEPQVVVIDDAHNVDRASMRALLFTARRLHGSRTAMVFGVRDLDTGDLPELTLTGLDDEAAARLLPDLAPATRAVLLRATGGNPLALLELKPDRAVLDALATGTVPLGEALQNAFTDRIAALPQPQQDALLVAAAECAGRPETIMAACAELGVRVDAVPEFSHPLMRSAVYRAANAERRREVHSALSTVETGTTARLHRALATTKANEPLAAELEADAADCTARGGLGASISVLTEAARLSETPEARNRRLAAATYAAWKSGHPELVAQDRVSTRLRGLIERYSGDQVTAFEYLSRASKSLWDNEPEQAADMAFLAGDAAVHAGLLDEAIAVMTEVAERATDLGYRNFGRWLADWSATAPEPWEVFDAAPQAIRRSGAHRWLVPMAISMRGPHLRQAREFGLEAVADLREHGMLAIHAVPLYWLAEMEFRLGLWDEGTAHAAESLRAAKDAGQRPGEANAHALLALFAAGRGEAGECRRHSAKALEAALLVRDRLAAARATWALALLDQALGEHEAAEERLATLAHDLVARQAQQRSDEHPFDRARTALERGQELRRNKRVKEARGPLRLAVDLFDSLGAAPWAERARAELRACGAPNGRSAGELTPQEWEVARLAAAGLSNREIGERLLLSPRTVGYHLHKIFPKLGVARRSQLRAALADTR</sequence>
<evidence type="ECO:0000256" key="1">
    <source>
        <dbReference type="ARBA" id="ARBA00023015"/>
    </source>
</evidence>
<dbReference type="PANTHER" id="PTHR43214:SF41">
    <property type="entry name" value="NITRATE_NITRITE RESPONSE REGULATOR PROTEIN NARP"/>
    <property type="match status" value="1"/>
</dbReference>
<dbReference type="SMART" id="SM00421">
    <property type="entry name" value="HTH_LUXR"/>
    <property type="match status" value="1"/>
</dbReference>